<name>A0A0J1FUL1_9BURK</name>
<comment type="similarity">
    <text evidence="1">Belongs to the phosphate/phosphite/phosphonate binding protein family.</text>
</comment>
<dbReference type="OrthoDB" id="5318791at2"/>
<comment type="caution">
    <text evidence="4">The sequence shown here is derived from an EMBL/GenBank/DDBJ whole genome shotgun (WGS) entry which is preliminary data.</text>
</comment>
<dbReference type="SUPFAM" id="SSF53850">
    <property type="entry name" value="Periplasmic binding protein-like II"/>
    <property type="match status" value="1"/>
</dbReference>
<evidence type="ECO:0000313" key="5">
    <source>
        <dbReference type="Proteomes" id="UP000035963"/>
    </source>
</evidence>
<evidence type="ECO:0000313" key="4">
    <source>
        <dbReference type="EMBL" id="KLU23523.1"/>
    </source>
</evidence>
<dbReference type="NCBIfam" id="TIGR01098">
    <property type="entry name" value="3A0109s03R"/>
    <property type="match status" value="1"/>
</dbReference>
<evidence type="ECO:0000256" key="2">
    <source>
        <dbReference type="ARBA" id="ARBA00022729"/>
    </source>
</evidence>
<reference evidence="4 5" key="1">
    <citation type="journal article" date="2015" name="Genome Announc.">
        <title>Draft Genome Sequence of Burkholderia sp. Strain PML1(12), an Ectomycorrhizosphere-Inhabiting Bacterium with Effective Mineral-Weathering Ability.</title>
        <authorList>
            <person name="Uroz S."/>
            <person name="Oger P."/>
        </authorList>
    </citation>
    <scope>NUCLEOTIDE SEQUENCE [LARGE SCALE GENOMIC DNA]</scope>
    <source>
        <strain evidence="5">PML1(12)</strain>
    </source>
</reference>
<dbReference type="GO" id="GO:0055085">
    <property type="term" value="P:transmembrane transport"/>
    <property type="evidence" value="ECO:0007669"/>
    <property type="project" value="InterPro"/>
</dbReference>
<accession>A0A0J1FUL1</accession>
<feature type="chain" id="PRO_5005251457" evidence="3">
    <location>
        <begin position="24"/>
        <end position="299"/>
    </location>
</feature>
<evidence type="ECO:0000256" key="1">
    <source>
        <dbReference type="ARBA" id="ARBA00007162"/>
    </source>
</evidence>
<dbReference type="Proteomes" id="UP000035963">
    <property type="component" value="Unassembled WGS sequence"/>
</dbReference>
<dbReference type="Gene3D" id="3.40.190.10">
    <property type="entry name" value="Periplasmic binding protein-like II"/>
    <property type="match status" value="2"/>
</dbReference>
<evidence type="ECO:0000256" key="3">
    <source>
        <dbReference type="SAM" id="SignalP"/>
    </source>
</evidence>
<dbReference type="PANTHER" id="PTHR35841:SF1">
    <property type="entry name" value="PHOSPHONATES-BINDING PERIPLASMIC PROTEIN"/>
    <property type="match status" value="1"/>
</dbReference>
<protein>
    <submittedName>
        <fullName evidence="4">Phosphonate ABC transporter substrate-binding protein</fullName>
    </submittedName>
</protein>
<organism evidence="4 5">
    <name type="scientific">Caballeronia mineralivorans PML1(12)</name>
    <dbReference type="NCBI Taxonomy" id="908627"/>
    <lineage>
        <taxon>Bacteria</taxon>
        <taxon>Pseudomonadati</taxon>
        <taxon>Pseudomonadota</taxon>
        <taxon>Betaproteobacteria</taxon>
        <taxon>Burkholderiales</taxon>
        <taxon>Burkholderiaceae</taxon>
        <taxon>Caballeronia</taxon>
    </lineage>
</organism>
<dbReference type="Pfam" id="PF12974">
    <property type="entry name" value="Phosphonate-bd"/>
    <property type="match status" value="1"/>
</dbReference>
<keyword evidence="2 3" id="KW-0732">Signal</keyword>
<keyword evidence="5" id="KW-1185">Reference proteome</keyword>
<dbReference type="GO" id="GO:0043190">
    <property type="term" value="C:ATP-binding cassette (ABC) transporter complex"/>
    <property type="evidence" value="ECO:0007669"/>
    <property type="project" value="InterPro"/>
</dbReference>
<dbReference type="CDD" id="cd01071">
    <property type="entry name" value="PBP2_PhnD_like"/>
    <property type="match status" value="1"/>
</dbReference>
<gene>
    <name evidence="4" type="ORF">EOS_24575</name>
</gene>
<dbReference type="RefSeq" id="WP_047849331.1">
    <property type="nucleotide sequence ID" value="NZ_AEJF01000144.1"/>
</dbReference>
<dbReference type="InterPro" id="IPR005770">
    <property type="entry name" value="PhnD"/>
</dbReference>
<proteinExistence type="inferred from homology"/>
<dbReference type="PANTHER" id="PTHR35841">
    <property type="entry name" value="PHOSPHONATES-BINDING PERIPLASMIC PROTEIN"/>
    <property type="match status" value="1"/>
</dbReference>
<sequence>MKLSKVLVAVAFAAGLVSITAHAAGTCPNNGVVRFGVEPYESAQRMLPVYQDLAKMIGDKIGCTVQLYVATSYNAEIEAMRNNKLEFGEFGPLGYVLAHQVAHAEAVATFAGEQGKPATYYASIVTWPGSGIKTLADIKGRSFAYADPASTSGHLFPAFGMSKNGIDPDKGVKGIYAGSHTASFEALRNHKVDAGELNSEEISSAKLHNEYDPSAYITLWKSEPIPIDPLAVRGDLPADFKARLASVLSTLDLHQLPEADQKFLASNENPELRTVPQTDSAYDQIRDLVSTLHIDLAKL</sequence>
<feature type="signal peptide" evidence="3">
    <location>
        <begin position="1"/>
        <end position="23"/>
    </location>
</feature>
<dbReference type="PATRIC" id="fig|908627.4.peg.5487"/>
<dbReference type="EMBL" id="AEJF01000144">
    <property type="protein sequence ID" value="KLU23523.1"/>
    <property type="molecule type" value="Genomic_DNA"/>
</dbReference>
<dbReference type="AlphaFoldDB" id="A0A0J1FUL1"/>